<dbReference type="GO" id="GO:0046677">
    <property type="term" value="P:response to antibiotic"/>
    <property type="evidence" value="ECO:0007669"/>
    <property type="project" value="UniProtKB-KW"/>
</dbReference>
<dbReference type="PIRSF" id="PIRSF006648">
    <property type="entry name" value="DrrB"/>
    <property type="match status" value="1"/>
</dbReference>
<dbReference type="InterPro" id="IPR013525">
    <property type="entry name" value="ABC2_TM"/>
</dbReference>
<comment type="similarity">
    <text evidence="6">Belongs to the ABC-2 integral membrane protein family.</text>
</comment>
<feature type="domain" description="ABC transmembrane type-2" evidence="7">
    <location>
        <begin position="46"/>
        <end position="281"/>
    </location>
</feature>
<evidence type="ECO:0000256" key="3">
    <source>
        <dbReference type="ARBA" id="ARBA00022989"/>
    </source>
</evidence>
<evidence type="ECO:0000313" key="8">
    <source>
        <dbReference type="EMBL" id="GEK81454.1"/>
    </source>
</evidence>
<reference evidence="8 9" key="1">
    <citation type="submission" date="2019-07" db="EMBL/GenBank/DDBJ databases">
        <title>Whole genome shotgun sequence of Agrococcus baldri NBRC 103055.</title>
        <authorList>
            <person name="Hosoyama A."/>
            <person name="Uohara A."/>
            <person name="Ohji S."/>
            <person name="Ichikawa N."/>
        </authorList>
    </citation>
    <scope>NUCLEOTIDE SEQUENCE [LARGE SCALE GENOMIC DNA]</scope>
    <source>
        <strain evidence="8 9">NBRC 103055</strain>
    </source>
</reference>
<evidence type="ECO:0000259" key="7">
    <source>
        <dbReference type="PROSITE" id="PS51012"/>
    </source>
</evidence>
<dbReference type="GO" id="GO:0140359">
    <property type="term" value="F:ABC-type transporter activity"/>
    <property type="evidence" value="ECO:0007669"/>
    <property type="project" value="InterPro"/>
</dbReference>
<dbReference type="AlphaFoldDB" id="A0AA87REJ3"/>
<dbReference type="InterPro" id="IPR047817">
    <property type="entry name" value="ABC2_TM_bact-type"/>
</dbReference>
<accession>A0AA87REJ3</accession>
<feature type="transmembrane region" description="Helical" evidence="6">
    <location>
        <begin position="141"/>
        <end position="160"/>
    </location>
</feature>
<dbReference type="InterPro" id="IPR051784">
    <property type="entry name" value="Nod_factor_ABC_transporter"/>
</dbReference>
<feature type="transmembrane region" description="Helical" evidence="6">
    <location>
        <begin position="256"/>
        <end position="278"/>
    </location>
</feature>
<dbReference type="EMBL" id="BJUU01000028">
    <property type="protein sequence ID" value="GEK81454.1"/>
    <property type="molecule type" value="Genomic_DNA"/>
</dbReference>
<keyword evidence="6" id="KW-1003">Cell membrane</keyword>
<organism evidence="8 9">
    <name type="scientific">Agrococcus baldri</name>
    <dbReference type="NCBI Taxonomy" id="153730"/>
    <lineage>
        <taxon>Bacteria</taxon>
        <taxon>Bacillati</taxon>
        <taxon>Actinomycetota</taxon>
        <taxon>Actinomycetes</taxon>
        <taxon>Micrococcales</taxon>
        <taxon>Microbacteriaceae</taxon>
        <taxon>Agrococcus</taxon>
    </lineage>
</organism>
<keyword evidence="9" id="KW-1185">Reference proteome</keyword>
<feature type="transmembrane region" description="Helical" evidence="6">
    <location>
        <begin position="114"/>
        <end position="134"/>
    </location>
</feature>
<dbReference type="PRINTS" id="PR00164">
    <property type="entry name" value="ABC2TRNSPORT"/>
</dbReference>
<feature type="transmembrane region" description="Helical" evidence="6">
    <location>
        <begin position="47"/>
        <end position="70"/>
    </location>
</feature>
<keyword evidence="2 6" id="KW-0812">Transmembrane</keyword>
<dbReference type="PROSITE" id="PS51012">
    <property type="entry name" value="ABC_TM2"/>
    <property type="match status" value="1"/>
</dbReference>
<feature type="transmembrane region" description="Helical" evidence="6">
    <location>
        <begin position="82"/>
        <end position="102"/>
    </location>
</feature>
<evidence type="ECO:0000256" key="1">
    <source>
        <dbReference type="ARBA" id="ARBA00004141"/>
    </source>
</evidence>
<dbReference type="Pfam" id="PF01061">
    <property type="entry name" value="ABC2_membrane"/>
    <property type="match status" value="1"/>
</dbReference>
<dbReference type="PANTHER" id="PTHR43229:SF2">
    <property type="entry name" value="NODULATION PROTEIN J"/>
    <property type="match status" value="1"/>
</dbReference>
<keyword evidence="6" id="KW-0813">Transport</keyword>
<keyword evidence="5" id="KW-0046">Antibiotic resistance</keyword>
<dbReference type="InterPro" id="IPR000412">
    <property type="entry name" value="ABC_2_transport"/>
</dbReference>
<comment type="caution">
    <text evidence="8">The sequence shown here is derived from an EMBL/GenBank/DDBJ whole genome shotgun (WGS) entry which is preliminary data.</text>
</comment>
<dbReference type="Proteomes" id="UP000321749">
    <property type="component" value="Unassembled WGS sequence"/>
</dbReference>
<evidence type="ECO:0000313" key="9">
    <source>
        <dbReference type="Proteomes" id="UP000321749"/>
    </source>
</evidence>
<evidence type="ECO:0000256" key="5">
    <source>
        <dbReference type="ARBA" id="ARBA00023251"/>
    </source>
</evidence>
<name>A0AA87REJ3_9MICO</name>
<keyword evidence="3 6" id="KW-1133">Transmembrane helix</keyword>
<feature type="transmembrane region" description="Helical" evidence="6">
    <location>
        <begin position="200"/>
        <end position="219"/>
    </location>
</feature>
<gene>
    <name evidence="8" type="ORF">ABA31_28050</name>
</gene>
<evidence type="ECO:0000256" key="2">
    <source>
        <dbReference type="ARBA" id="ARBA00022692"/>
    </source>
</evidence>
<evidence type="ECO:0000256" key="4">
    <source>
        <dbReference type="ARBA" id="ARBA00023136"/>
    </source>
</evidence>
<feature type="transmembrane region" description="Helical" evidence="6">
    <location>
        <begin position="166"/>
        <end position="188"/>
    </location>
</feature>
<dbReference type="GO" id="GO:0043190">
    <property type="term" value="C:ATP-binding cassette (ABC) transporter complex"/>
    <property type="evidence" value="ECO:0007669"/>
    <property type="project" value="InterPro"/>
</dbReference>
<dbReference type="PANTHER" id="PTHR43229">
    <property type="entry name" value="NODULATION PROTEIN J"/>
    <property type="match status" value="1"/>
</dbReference>
<evidence type="ECO:0000256" key="6">
    <source>
        <dbReference type="RuleBase" id="RU361157"/>
    </source>
</evidence>
<keyword evidence="4 6" id="KW-0472">Membrane</keyword>
<dbReference type="RefSeq" id="WP_146797056.1">
    <property type="nucleotide sequence ID" value="NZ_BJUU01000028.1"/>
</dbReference>
<proteinExistence type="inferred from homology"/>
<sequence length="284" mass="30913">MSAIASRITADADAVDHAVVARRARTRGWWYVAEHRIRSMRSYVASWFGLSIGEPFLFVMGLGLGLALLVDANQGAQGVDGVPYLVFIAPALMMASAMQTSANENTWGVFGGFKWFPMFFAMNGTPISAAQIVLGYQLATLVRVALPLVTFTAMILLLGLGDAAGALLLLPIGLLLAASMGFAVMAWVATQTRDRGQLSFIERFVVLPLTLFSGTYFPLETLPWFLHWIGWISPLWHAAELGRAALYGAPLTPLMALVHVGFLILLAVVACALSIRIFRKRLDR</sequence>
<protein>
    <recommendedName>
        <fullName evidence="6">Transport permease protein</fullName>
    </recommendedName>
</protein>
<comment type="subcellular location">
    <subcellularLocation>
        <location evidence="6">Cell membrane</location>
        <topology evidence="6">Multi-pass membrane protein</topology>
    </subcellularLocation>
    <subcellularLocation>
        <location evidence="1">Membrane</location>
        <topology evidence="1">Multi-pass membrane protein</topology>
    </subcellularLocation>
</comment>